<reference evidence="1 2" key="1">
    <citation type="submission" date="2024-09" db="EMBL/GenBank/DDBJ databases">
        <authorList>
            <person name="Sun Q."/>
            <person name="Mori K."/>
        </authorList>
    </citation>
    <scope>NUCLEOTIDE SEQUENCE [LARGE SCALE GENOMIC DNA]</scope>
    <source>
        <strain evidence="1 2">CECT 9424</strain>
    </source>
</reference>
<accession>A0ABV5I100</accession>
<evidence type="ECO:0000313" key="2">
    <source>
        <dbReference type="Proteomes" id="UP001589670"/>
    </source>
</evidence>
<dbReference type="RefSeq" id="WP_377069892.1">
    <property type="nucleotide sequence ID" value="NZ_JBHMEC010000017.1"/>
</dbReference>
<protein>
    <submittedName>
        <fullName evidence="1">DUF6446 family protein</fullName>
    </submittedName>
</protein>
<evidence type="ECO:0000313" key="1">
    <source>
        <dbReference type="EMBL" id="MFB9150351.1"/>
    </source>
</evidence>
<proteinExistence type="predicted"/>
<organism evidence="1 2">
    <name type="scientific">Roseovarius ramblicola</name>
    <dbReference type="NCBI Taxonomy" id="2022336"/>
    <lineage>
        <taxon>Bacteria</taxon>
        <taxon>Pseudomonadati</taxon>
        <taxon>Pseudomonadota</taxon>
        <taxon>Alphaproteobacteria</taxon>
        <taxon>Rhodobacterales</taxon>
        <taxon>Roseobacteraceae</taxon>
        <taxon>Roseovarius</taxon>
    </lineage>
</organism>
<dbReference type="Pfam" id="PF20044">
    <property type="entry name" value="DUF6446"/>
    <property type="match status" value="1"/>
</dbReference>
<dbReference type="EMBL" id="JBHMEC010000017">
    <property type="protein sequence ID" value="MFB9150351.1"/>
    <property type="molecule type" value="Genomic_DNA"/>
</dbReference>
<dbReference type="InterPro" id="IPR045616">
    <property type="entry name" value="DUF6446"/>
</dbReference>
<comment type="caution">
    <text evidence="1">The sequence shown here is derived from an EMBL/GenBank/DDBJ whole genome shotgun (WGS) entry which is preliminary data.</text>
</comment>
<name>A0ABV5I100_9RHOB</name>
<sequence length="171" mass="18397">MGKVLSIGILVAALIAGVAMYYLQVYHFYEEVRPVSEGGHVEMRITLDGGDVVALPVRDFDGIDADSSPIRFRACFETDLPQDAAPYAAAEPLNAPGWFDCFDAGAIGAALGDGTARAYLSEAHITYGIDRVIAVYPDGRAFAWHQINRCGEVVFDGQPAPDDCPEPPQGY</sequence>
<keyword evidence="2" id="KW-1185">Reference proteome</keyword>
<dbReference type="Proteomes" id="UP001589670">
    <property type="component" value="Unassembled WGS sequence"/>
</dbReference>
<gene>
    <name evidence="1" type="ORF">ACFFU4_11390</name>
</gene>